<evidence type="ECO:0000256" key="1">
    <source>
        <dbReference type="ARBA" id="ARBA00000098"/>
    </source>
</evidence>
<feature type="domain" description="Peptidase M1 alanyl aminopeptidase Ig-like fold" evidence="14">
    <location>
        <begin position="441"/>
        <end position="545"/>
    </location>
</feature>
<dbReference type="SUPFAM" id="SSF55486">
    <property type="entry name" value="Metalloproteases ('zincins'), catalytic domain"/>
    <property type="match status" value="1"/>
</dbReference>
<dbReference type="Gene3D" id="2.60.40.1730">
    <property type="entry name" value="tricorn interacting facor f3 domain"/>
    <property type="match status" value="1"/>
</dbReference>
<feature type="domain" description="Aminopeptidase N-like N-terminal" evidence="16">
    <location>
        <begin position="21"/>
        <end position="183"/>
    </location>
</feature>
<evidence type="ECO:0000256" key="4">
    <source>
        <dbReference type="ARBA" id="ARBA00012564"/>
    </source>
</evidence>
<dbReference type="FunFam" id="2.60.40.1840:FF:000001">
    <property type="entry name" value="Aminopeptidase N"/>
    <property type="match status" value="1"/>
</dbReference>
<dbReference type="PANTHER" id="PTHR46322">
    <property type="entry name" value="PUROMYCIN-SENSITIVE AMINOPEPTIDASE"/>
    <property type="match status" value="1"/>
</dbReference>
<protein>
    <recommendedName>
        <fullName evidence="5 12">Aminopeptidase N</fullName>
        <ecNumber evidence="4 12">3.4.11.2</ecNumber>
    </recommendedName>
</protein>
<dbReference type="InterPro" id="IPR035414">
    <property type="entry name" value="Peptidase_M1_pepN_Ig-like"/>
</dbReference>
<evidence type="ECO:0000256" key="9">
    <source>
        <dbReference type="ARBA" id="ARBA00022801"/>
    </source>
</evidence>
<comment type="cofactor">
    <cofactor evidence="2">
        <name>Zn(2+)</name>
        <dbReference type="ChEBI" id="CHEBI:29105"/>
    </cofactor>
</comment>
<reference evidence="17 18" key="1">
    <citation type="journal article" date="2019" name="ISME J.">
        <title>Candidatus Macondimonas diazotrophica, a novel gammaproteobacterial genus dominating crude-oil-contaminated coastal sediments.</title>
        <authorList>
            <person name="Karthikeyan S."/>
            <person name="Konstantinidis K."/>
        </authorList>
    </citation>
    <scope>NUCLEOTIDE SEQUENCE [LARGE SCALE GENOMIC DNA]</scope>
    <source>
        <strain evidence="17 18">KTK01</strain>
    </source>
</reference>
<dbReference type="Pfam" id="PF01433">
    <property type="entry name" value="Peptidase_M1"/>
    <property type="match status" value="1"/>
</dbReference>
<dbReference type="GO" id="GO:0008237">
    <property type="term" value="F:metallopeptidase activity"/>
    <property type="evidence" value="ECO:0007669"/>
    <property type="project" value="UniProtKB-UniRule"/>
</dbReference>
<evidence type="ECO:0000256" key="2">
    <source>
        <dbReference type="ARBA" id="ARBA00001947"/>
    </source>
</evidence>
<dbReference type="Gene3D" id="2.60.40.1840">
    <property type="match status" value="1"/>
</dbReference>
<evidence type="ECO:0000313" key="17">
    <source>
        <dbReference type="EMBL" id="TFZ82111.1"/>
    </source>
</evidence>
<dbReference type="GO" id="GO:0016285">
    <property type="term" value="F:alanyl aminopeptidase activity"/>
    <property type="evidence" value="ECO:0007669"/>
    <property type="project" value="UniProtKB-EC"/>
</dbReference>
<dbReference type="EMBL" id="SRIO01000012">
    <property type="protein sequence ID" value="TFZ82111.1"/>
    <property type="molecule type" value="Genomic_DNA"/>
</dbReference>
<evidence type="ECO:0000256" key="3">
    <source>
        <dbReference type="ARBA" id="ARBA00010136"/>
    </source>
</evidence>
<keyword evidence="8" id="KW-0479">Metal-binding</keyword>
<keyword evidence="10" id="KW-0862">Zinc</keyword>
<dbReference type="EC" id="3.4.11.2" evidence="4 12"/>
<evidence type="ECO:0000259" key="15">
    <source>
        <dbReference type="Pfam" id="PF17432"/>
    </source>
</evidence>
<dbReference type="InterPro" id="IPR014782">
    <property type="entry name" value="Peptidase_M1_dom"/>
</dbReference>
<dbReference type="Pfam" id="PF17432">
    <property type="entry name" value="DUF3458_C"/>
    <property type="match status" value="1"/>
</dbReference>
<evidence type="ECO:0000256" key="7">
    <source>
        <dbReference type="ARBA" id="ARBA00022670"/>
    </source>
</evidence>
<dbReference type="AlphaFoldDB" id="A0A4Z0F9Q6"/>
<proteinExistence type="inferred from homology"/>
<dbReference type="NCBIfam" id="TIGR02414">
    <property type="entry name" value="pepN_proteo"/>
    <property type="match status" value="1"/>
</dbReference>
<keyword evidence="9 17" id="KW-0378">Hydrolase</keyword>
<dbReference type="InterPro" id="IPR024601">
    <property type="entry name" value="Peptidase_M1_pepN_C"/>
</dbReference>
<evidence type="ECO:0000256" key="5">
    <source>
        <dbReference type="ARBA" id="ARBA00015611"/>
    </source>
</evidence>
<keyword evidence="18" id="KW-1185">Reference proteome</keyword>
<dbReference type="GO" id="GO:0008270">
    <property type="term" value="F:zinc ion binding"/>
    <property type="evidence" value="ECO:0007669"/>
    <property type="project" value="InterPro"/>
</dbReference>
<dbReference type="Proteomes" id="UP000297890">
    <property type="component" value="Unassembled WGS sequence"/>
</dbReference>
<dbReference type="Gene3D" id="1.25.50.10">
    <property type="entry name" value="Peptidase M1, alanyl aminopeptidase, C-terminal domain"/>
    <property type="match status" value="1"/>
</dbReference>
<evidence type="ECO:0000256" key="12">
    <source>
        <dbReference type="NCBIfam" id="TIGR02414"/>
    </source>
</evidence>
<dbReference type="PANTHER" id="PTHR46322:SF1">
    <property type="entry name" value="PUROMYCIN-SENSITIVE AMINOPEPTIDASE"/>
    <property type="match status" value="1"/>
</dbReference>
<sequence length="865" mass="96140">MQTPKRLADYTPPPLELRSIHLTIRFAEQVEVIGELAVAPRPGRSPDSVLVLDAEDLEVLEVAVDGRVLSPQDYRYDGAHLEIPWPETSVRTRVRIDPDRNTRLEGLFPCGGGYFTQCEAEGFRRITPYLDRPDVLAPFEVTLHADRQRFPILLANGNCVETGIEGDRHWARWVDPYPKPAYLFAVVAADLACVEDRFVTASGREVALACYVAHGLEDRCGHALDSLKAAMRWDEENYGREYDLDRYMIVAVSDFNMGAMENKGLNIFNSQFVLARPDTATDDDYHHIASVVAHEYFHNWTGNRITCRDWFQLSLKEGLTVFRDQCFSADQPGGAVQRIRDVARLKAMQFREDAGPLAHPVRPESYLEINNFYTATVYEKGAEVVRMMANTLGPAAFRRGMDRYFDRHDGQAVTVEDFVDALGTDSGQDLSDFLIWYRQAGTPRLAVRGVHDPANRTYTLEFCQHTPPTPGQPDKQPVPIPVRLALLDASGEPLPLRLSGEDRANGHERVLVVREATTRFCFEDVAVPPVPSLLRGFSAPVHLADDLTLADRLHLLRHDRDPMVRWQAAQQVWIAALQQAMTSTASAGLAPAAIAGFASVLDDAALDPTLAAELLALPAYETLLDAFAPADPYRLESLRQQLRSQLARELESRWAARYAALAGRDDPAARALRNRCLQFLMADGLEVSYRGLCRRQFDEAGTMTERLTALALLVDHGGEDAESALAAFHERHAHDDLVLDKWFRIQAQARHGAALARLDALMAHPAFRLTQPNKVRAVVGAFAHGNPLHFHAPDGSGYAWVADRIAALVSLNPQLAARLAGVFAGWRDLTPPSRDLMRAQLVRLADLPGLPPDLIEVLGKALADN</sequence>
<dbReference type="Pfam" id="PF17900">
    <property type="entry name" value="Peptidase_M1_N"/>
    <property type="match status" value="1"/>
</dbReference>
<dbReference type="InterPro" id="IPR037144">
    <property type="entry name" value="Peptidase_M1_pepN_C_sf"/>
</dbReference>
<evidence type="ECO:0000313" key="18">
    <source>
        <dbReference type="Proteomes" id="UP000297890"/>
    </source>
</evidence>
<dbReference type="InterPro" id="IPR027268">
    <property type="entry name" value="Peptidase_M4/M1_CTD_sf"/>
</dbReference>
<dbReference type="Gene3D" id="1.10.390.10">
    <property type="entry name" value="Neutral Protease Domain 2"/>
    <property type="match status" value="1"/>
</dbReference>
<keyword evidence="11" id="KW-0482">Metalloprotease</keyword>
<comment type="similarity">
    <text evidence="3">Belongs to the peptidase M1 family.</text>
</comment>
<evidence type="ECO:0000256" key="11">
    <source>
        <dbReference type="ARBA" id="ARBA00023049"/>
    </source>
</evidence>
<dbReference type="CDD" id="cd09600">
    <property type="entry name" value="M1_APN"/>
    <property type="match status" value="1"/>
</dbReference>
<keyword evidence="6 17" id="KW-0031">Aminopeptidase</keyword>
<dbReference type="RefSeq" id="WP_135282220.1">
    <property type="nucleotide sequence ID" value="NZ_SRIO01000012.1"/>
</dbReference>
<comment type="caution">
    <text evidence="17">The sequence shown here is derived from an EMBL/GenBank/DDBJ whole genome shotgun (WGS) entry which is preliminary data.</text>
</comment>
<evidence type="ECO:0000256" key="8">
    <source>
        <dbReference type="ARBA" id="ARBA00022723"/>
    </source>
</evidence>
<feature type="domain" description="Peptidase M1 membrane alanine aminopeptidase" evidence="13">
    <location>
        <begin position="223"/>
        <end position="434"/>
    </location>
</feature>
<feature type="domain" description="Peptidase M1 alanyl aminopeptidase C-terminal" evidence="15">
    <location>
        <begin position="550"/>
        <end position="863"/>
    </location>
</feature>
<dbReference type="InterPro" id="IPR042097">
    <property type="entry name" value="Aminopeptidase_N-like_N_sf"/>
</dbReference>
<organism evidence="17 18">
    <name type="scientific">Candidatus Macondimonas diazotrophica</name>
    <dbReference type="NCBI Taxonomy" id="2305248"/>
    <lineage>
        <taxon>Bacteria</taxon>
        <taxon>Pseudomonadati</taxon>
        <taxon>Pseudomonadota</taxon>
        <taxon>Gammaproteobacteria</taxon>
        <taxon>Chromatiales</taxon>
        <taxon>Ectothiorhodospiraceae</taxon>
        <taxon>Candidatus Macondimonas</taxon>
    </lineage>
</organism>
<dbReference type="PRINTS" id="PR00756">
    <property type="entry name" value="ALADIPTASE"/>
</dbReference>
<dbReference type="InterPro" id="IPR001930">
    <property type="entry name" value="Peptidase_M1"/>
</dbReference>
<gene>
    <name evidence="17" type="primary">pepN</name>
    <name evidence="17" type="ORF">E4680_09745</name>
</gene>
<evidence type="ECO:0000259" key="16">
    <source>
        <dbReference type="Pfam" id="PF17900"/>
    </source>
</evidence>
<dbReference type="Gene3D" id="3.30.2010.30">
    <property type="match status" value="1"/>
</dbReference>
<dbReference type="GO" id="GO:0006508">
    <property type="term" value="P:proteolysis"/>
    <property type="evidence" value="ECO:0007669"/>
    <property type="project" value="UniProtKB-UniRule"/>
</dbReference>
<comment type="catalytic activity">
    <reaction evidence="1">
        <text>Release of an N-terminal amino acid, Xaa-|-Yaa- from a peptide, amide or arylamide. Xaa is preferably Ala, but may be most amino acids including Pro (slow action). When a terminal hydrophobic residue is followed by a prolyl residue, the two may be released as an intact Xaa-Pro dipeptide.</text>
        <dbReference type="EC" id="3.4.11.2"/>
    </reaction>
</comment>
<dbReference type="InterPro" id="IPR038438">
    <property type="entry name" value="PepN_Ig-like_sf"/>
</dbReference>
<evidence type="ECO:0000259" key="14">
    <source>
        <dbReference type="Pfam" id="PF11940"/>
    </source>
</evidence>
<evidence type="ECO:0000256" key="10">
    <source>
        <dbReference type="ARBA" id="ARBA00022833"/>
    </source>
</evidence>
<dbReference type="SUPFAM" id="SSF63737">
    <property type="entry name" value="Leukotriene A4 hydrolase N-terminal domain"/>
    <property type="match status" value="1"/>
</dbReference>
<accession>A0A4Z0F9Q6</accession>
<name>A0A4Z0F9Q6_9GAMM</name>
<dbReference type="FunFam" id="3.30.2010.30:FF:000002">
    <property type="entry name" value="Putative aminopeptidase N"/>
    <property type="match status" value="1"/>
</dbReference>
<keyword evidence="7" id="KW-0645">Protease</keyword>
<dbReference type="InterPro" id="IPR045357">
    <property type="entry name" value="Aminopeptidase_N-like_N"/>
</dbReference>
<evidence type="ECO:0000256" key="6">
    <source>
        <dbReference type="ARBA" id="ARBA00022438"/>
    </source>
</evidence>
<dbReference type="InterPro" id="IPR012779">
    <property type="entry name" value="Peptidase_M1_pepN"/>
</dbReference>
<dbReference type="OrthoDB" id="100605at2"/>
<evidence type="ECO:0000259" key="13">
    <source>
        <dbReference type="Pfam" id="PF01433"/>
    </source>
</evidence>
<dbReference type="Pfam" id="PF11940">
    <property type="entry name" value="DUF3458"/>
    <property type="match status" value="1"/>
</dbReference>